<protein>
    <recommendedName>
        <fullName evidence="4">S-adenosyl-L-methionine-dependent methyltransferase</fullName>
        <ecNumber evidence="4">2.1.1.-</ecNumber>
    </recommendedName>
</protein>
<evidence type="ECO:0000256" key="1">
    <source>
        <dbReference type="ARBA" id="ARBA00008138"/>
    </source>
</evidence>
<evidence type="ECO:0000313" key="6">
    <source>
        <dbReference type="Proteomes" id="UP001243757"/>
    </source>
</evidence>
<name>A0ABT7F289_9RHOB</name>
<evidence type="ECO:0000256" key="3">
    <source>
        <dbReference type="ARBA" id="ARBA00022679"/>
    </source>
</evidence>
<dbReference type="GO" id="GO:0008168">
    <property type="term" value="F:methyltransferase activity"/>
    <property type="evidence" value="ECO:0007669"/>
    <property type="project" value="UniProtKB-KW"/>
</dbReference>
<dbReference type="Proteomes" id="UP001243757">
    <property type="component" value="Unassembled WGS sequence"/>
</dbReference>
<evidence type="ECO:0000256" key="2">
    <source>
        <dbReference type="ARBA" id="ARBA00022603"/>
    </source>
</evidence>
<comment type="similarity">
    <text evidence="1 4">Belongs to the UPF0677 family.</text>
</comment>
<dbReference type="EC" id="2.1.1.-" evidence="4"/>
<keyword evidence="4" id="KW-0949">S-adenosyl-L-methionine</keyword>
<sequence>MKHDKASSTAFTVVQGILKVANDPELGHLVAPDHVEACERILRGSAEGRRRLAQLDSPVFVKLTSLVERLLLPGFTAHYVLRKRFIEDEVRAALTRGARQVIILGAGFDALALRLATGHPDVTFIEIDHPATSEVKRAALGETPPNLHLLAQDLAARPLREVLTESPAFSAERPTVFVCEGVMMYLGEATVEELFSSIRSLTGPGTGFVFTAVAPLGSPEDNTSTILRAYLKVKSEPITWTLRPGDMQAFVERQTYSMDRIANDALLAKAYHGQPLNRRLHEGEYLVSTTARGGAS</sequence>
<dbReference type="InterPro" id="IPR007213">
    <property type="entry name" value="Ppm1/Ppm2/Tcmp"/>
</dbReference>
<accession>A0ABT7F289</accession>
<comment type="function">
    <text evidence="4">Exhibits S-adenosyl-L-methionine-dependent methyltransferase activity.</text>
</comment>
<evidence type="ECO:0000256" key="4">
    <source>
        <dbReference type="RuleBase" id="RU362030"/>
    </source>
</evidence>
<dbReference type="Gene3D" id="3.40.50.150">
    <property type="entry name" value="Vaccinia Virus protein VP39"/>
    <property type="match status" value="1"/>
</dbReference>
<organism evidence="5 6">
    <name type="scientific">Pseudodonghicola flavimaris</name>
    <dbReference type="NCBI Taxonomy" id="3050036"/>
    <lineage>
        <taxon>Bacteria</taxon>
        <taxon>Pseudomonadati</taxon>
        <taxon>Pseudomonadota</taxon>
        <taxon>Alphaproteobacteria</taxon>
        <taxon>Rhodobacterales</taxon>
        <taxon>Paracoccaceae</taxon>
        <taxon>Pseudodonghicola</taxon>
    </lineage>
</organism>
<reference evidence="5 6" key="1">
    <citation type="submission" date="2023-05" db="EMBL/GenBank/DDBJ databases">
        <title>Pseudodonghicola sp. nov.</title>
        <authorList>
            <person name="Huang J."/>
        </authorList>
    </citation>
    <scope>NUCLEOTIDE SEQUENCE [LARGE SCALE GENOMIC DNA]</scope>
    <source>
        <strain evidence="5 6">IC7</strain>
    </source>
</reference>
<proteinExistence type="inferred from homology"/>
<dbReference type="EMBL" id="JASNJD010000008">
    <property type="protein sequence ID" value="MDK3018569.1"/>
    <property type="molecule type" value="Genomic_DNA"/>
</dbReference>
<dbReference type="NCBIfam" id="TIGR00027">
    <property type="entry name" value="mthyl_TIGR00027"/>
    <property type="match status" value="1"/>
</dbReference>
<keyword evidence="2 4" id="KW-0489">Methyltransferase</keyword>
<comment type="caution">
    <text evidence="5">The sequence shown here is derived from an EMBL/GenBank/DDBJ whole genome shotgun (WGS) entry which is preliminary data.</text>
</comment>
<dbReference type="Pfam" id="PF04072">
    <property type="entry name" value="LCM"/>
    <property type="match status" value="1"/>
</dbReference>
<dbReference type="PANTHER" id="PTHR43619">
    <property type="entry name" value="S-ADENOSYL-L-METHIONINE-DEPENDENT METHYLTRANSFERASE YKTD-RELATED"/>
    <property type="match status" value="1"/>
</dbReference>
<keyword evidence="3 5" id="KW-0808">Transferase</keyword>
<dbReference type="PANTHER" id="PTHR43619:SF2">
    <property type="entry name" value="S-ADENOSYL-L-METHIONINE-DEPENDENT METHYLTRANSFERASES SUPERFAMILY PROTEIN"/>
    <property type="match status" value="1"/>
</dbReference>
<evidence type="ECO:0000313" key="5">
    <source>
        <dbReference type="EMBL" id="MDK3018569.1"/>
    </source>
</evidence>
<keyword evidence="6" id="KW-1185">Reference proteome</keyword>
<dbReference type="GO" id="GO:0032259">
    <property type="term" value="P:methylation"/>
    <property type="evidence" value="ECO:0007669"/>
    <property type="project" value="UniProtKB-KW"/>
</dbReference>
<dbReference type="RefSeq" id="WP_284481384.1">
    <property type="nucleotide sequence ID" value="NZ_JASNJD010000008.1"/>
</dbReference>
<dbReference type="SUPFAM" id="SSF53335">
    <property type="entry name" value="S-adenosyl-L-methionine-dependent methyltransferases"/>
    <property type="match status" value="1"/>
</dbReference>
<dbReference type="InterPro" id="IPR011610">
    <property type="entry name" value="SAM_mthyl_Trfase_ML2640-like"/>
</dbReference>
<dbReference type="InterPro" id="IPR029063">
    <property type="entry name" value="SAM-dependent_MTases_sf"/>
</dbReference>
<gene>
    <name evidence="5" type="ORF">QO033_12870</name>
</gene>